<proteinExistence type="predicted"/>
<accession>A0ABY3FKR5</accession>
<dbReference type="PANTHER" id="PTHR30289">
    <property type="entry name" value="UNCHARACTERIZED PROTEIN YBCL-RELATED"/>
    <property type="match status" value="1"/>
</dbReference>
<evidence type="ECO:0000256" key="1">
    <source>
        <dbReference type="SAM" id="SignalP"/>
    </source>
</evidence>
<dbReference type="PANTHER" id="PTHR30289:SF8">
    <property type="entry name" value="YHYH DOMAIN-CONTAINING PROTEIN"/>
    <property type="match status" value="1"/>
</dbReference>
<evidence type="ECO:0000313" key="3">
    <source>
        <dbReference type="EMBL" id="TWH99695.1"/>
    </source>
</evidence>
<feature type="chain" id="PRO_5045621326" evidence="1">
    <location>
        <begin position="24"/>
        <end position="259"/>
    </location>
</feature>
<comment type="caution">
    <text evidence="3">The sequence shown here is derived from an EMBL/GenBank/DDBJ whole genome shotgun (WGS) entry which is preliminary data.</text>
</comment>
<dbReference type="Pfam" id="PF14240">
    <property type="entry name" value="YHYH"/>
    <property type="match status" value="1"/>
</dbReference>
<feature type="domain" description="YHYH" evidence="2">
    <location>
        <begin position="111"/>
        <end position="214"/>
    </location>
</feature>
<evidence type="ECO:0000259" key="2">
    <source>
        <dbReference type="Pfam" id="PF14240"/>
    </source>
</evidence>
<sequence>MKSKKHFFTVNILAIALTIFSCSKDDDTPPPTTQSTAIPSVYSKIYGATSITSDGTFITIKTSDQPNHKSAYWANTNSLYEAFTPSATNPSFTGGAFIRAPNNITAQTITLKIPLNPKVATTHSATPMGVMGVALDGVPFFNQYAAGGVSLGGEVNGFDQAWGHPQASGMYHYHVEPYYLTTVKSGATKWGLLGFLLDGFPVYGPKEENNTDPSNLDVYHGHTHVTIDFPSGIYHYHISNTAPYINGNGFYGTPGTVTQ</sequence>
<dbReference type="EMBL" id="VLKO01000013">
    <property type="protein sequence ID" value="TWH99695.1"/>
    <property type="molecule type" value="Genomic_DNA"/>
</dbReference>
<keyword evidence="4" id="KW-1185">Reference proteome</keyword>
<protein>
    <submittedName>
        <fullName evidence="3">YHYH protein</fullName>
    </submittedName>
</protein>
<keyword evidence="1" id="KW-0732">Signal</keyword>
<dbReference type="PROSITE" id="PS51257">
    <property type="entry name" value="PROKAR_LIPOPROTEIN"/>
    <property type="match status" value="1"/>
</dbReference>
<dbReference type="Proteomes" id="UP000317519">
    <property type="component" value="Unassembled WGS sequence"/>
</dbReference>
<name>A0ABY3FKR5_9FLAO</name>
<reference evidence="3 4" key="1">
    <citation type="journal article" date="2015" name="Stand. Genomic Sci.">
        <title>Genomic Encyclopedia of Bacterial and Archaeal Type Strains, Phase III: the genomes of soil and plant-associated and newly described type strains.</title>
        <authorList>
            <person name="Whitman W.B."/>
            <person name="Woyke T."/>
            <person name="Klenk H.P."/>
            <person name="Zhou Y."/>
            <person name="Lilburn T.G."/>
            <person name="Beck B.J."/>
            <person name="De Vos P."/>
            <person name="Vandamme P."/>
            <person name="Eisen J.A."/>
            <person name="Garrity G."/>
            <person name="Hugenholtz P."/>
            <person name="Kyrpides N.C."/>
        </authorList>
    </citation>
    <scope>NUCLEOTIDE SEQUENCE [LARGE SCALE GENOMIC DNA]</scope>
    <source>
        <strain evidence="3 4">CGMCC 1.6847</strain>
    </source>
</reference>
<feature type="signal peptide" evidence="1">
    <location>
        <begin position="1"/>
        <end position="23"/>
    </location>
</feature>
<gene>
    <name evidence="3" type="ORF">IQ05_03036</name>
</gene>
<dbReference type="RefSeq" id="WP_144894127.1">
    <property type="nucleotide sequence ID" value="NZ_VLKO01000013.1"/>
</dbReference>
<dbReference type="InterPro" id="IPR025924">
    <property type="entry name" value="YHYH_dom"/>
</dbReference>
<evidence type="ECO:0000313" key="4">
    <source>
        <dbReference type="Proteomes" id="UP000317519"/>
    </source>
</evidence>
<organism evidence="3 4">
    <name type="scientific">Flavobacterium tiangeerense</name>
    <dbReference type="NCBI Taxonomy" id="459471"/>
    <lineage>
        <taxon>Bacteria</taxon>
        <taxon>Pseudomonadati</taxon>
        <taxon>Bacteroidota</taxon>
        <taxon>Flavobacteriia</taxon>
        <taxon>Flavobacteriales</taxon>
        <taxon>Flavobacteriaceae</taxon>
        <taxon>Flavobacterium</taxon>
    </lineage>
</organism>